<keyword evidence="8" id="KW-1185">Reference proteome</keyword>
<dbReference type="OrthoDB" id="30958at2157"/>
<dbReference type="InterPro" id="IPR043428">
    <property type="entry name" value="LivM-like"/>
</dbReference>
<keyword evidence="4 6" id="KW-1133">Transmembrane helix</keyword>
<feature type="transmembrane region" description="Helical" evidence="6">
    <location>
        <begin position="88"/>
        <end position="109"/>
    </location>
</feature>
<name>A0A830G9L9_9EURY</name>
<dbReference type="GO" id="GO:0015658">
    <property type="term" value="F:branched-chain amino acid transmembrane transporter activity"/>
    <property type="evidence" value="ECO:0007669"/>
    <property type="project" value="InterPro"/>
</dbReference>
<keyword evidence="5 6" id="KW-0472">Membrane</keyword>
<dbReference type="Pfam" id="PF02653">
    <property type="entry name" value="BPD_transp_2"/>
    <property type="match status" value="1"/>
</dbReference>
<sequence>MSTVAELRRYFTETRRWLLVPVVLLAILPLVSEQHLLSIATQAIILGLFAISVDIALGYVGLFTLAPAAFFGIGAYSVAKLVVDYGSSFWLGFPAAIVLAAVIALLIGYGPIKRRIGLVYFVLFTLAFGVLVHDFTYTTTWLTGGSNGLGYLTAPTVFGIDLSQTVPYYYFALLGVVVVAGLLYWILSSDYGDVLHATRQNEVRMRYLGYDTDREKLIAWVMSATVSSIAGAMYVATVGIASPSLMAFSLTGEVTIWVVIGGLGTFFGPFVAAFALTIFESYLGTVIPEGYLLILGALFIVFVFVLPDGLVGLLQRWRDGE</sequence>
<comment type="caution">
    <text evidence="7">The sequence shown here is derived from an EMBL/GenBank/DDBJ whole genome shotgun (WGS) entry which is preliminary data.</text>
</comment>
<comment type="subcellular location">
    <subcellularLocation>
        <location evidence="1">Cell membrane</location>
        <topology evidence="1">Multi-pass membrane protein</topology>
    </subcellularLocation>
</comment>
<feature type="transmembrane region" description="Helical" evidence="6">
    <location>
        <begin position="217"/>
        <end position="242"/>
    </location>
</feature>
<evidence type="ECO:0000256" key="5">
    <source>
        <dbReference type="ARBA" id="ARBA00023136"/>
    </source>
</evidence>
<gene>
    <name evidence="7" type="ORF">GCM10009021_08140</name>
</gene>
<evidence type="ECO:0000256" key="1">
    <source>
        <dbReference type="ARBA" id="ARBA00004651"/>
    </source>
</evidence>
<dbReference type="GO" id="GO:0005886">
    <property type="term" value="C:plasma membrane"/>
    <property type="evidence" value="ECO:0007669"/>
    <property type="project" value="UniProtKB-SubCell"/>
</dbReference>
<dbReference type="CDD" id="cd06581">
    <property type="entry name" value="TM_PBP1_LivM_like"/>
    <property type="match status" value="1"/>
</dbReference>
<dbReference type="AlphaFoldDB" id="A0A830G9L9"/>
<proteinExistence type="predicted"/>
<dbReference type="InterPro" id="IPR001851">
    <property type="entry name" value="ABC_transp_permease"/>
</dbReference>
<evidence type="ECO:0000256" key="2">
    <source>
        <dbReference type="ARBA" id="ARBA00022475"/>
    </source>
</evidence>
<dbReference type="RefSeq" id="WP_188877263.1">
    <property type="nucleotide sequence ID" value="NZ_BMOQ01000002.1"/>
</dbReference>
<protein>
    <submittedName>
        <fullName evidence="7">Branched-chain amino acid ABC transporter permease</fullName>
    </submittedName>
</protein>
<feature type="transmembrane region" description="Helical" evidence="6">
    <location>
        <begin position="14"/>
        <end position="31"/>
    </location>
</feature>
<reference evidence="7 8" key="1">
    <citation type="journal article" date="2019" name="Int. J. Syst. Evol. Microbiol.">
        <title>The Global Catalogue of Microorganisms (GCM) 10K type strain sequencing project: providing services to taxonomists for standard genome sequencing and annotation.</title>
        <authorList>
            <consortium name="The Broad Institute Genomics Platform"/>
            <consortium name="The Broad Institute Genome Sequencing Center for Infectious Disease"/>
            <person name="Wu L."/>
            <person name="Ma J."/>
        </authorList>
    </citation>
    <scope>NUCLEOTIDE SEQUENCE [LARGE SCALE GENOMIC DNA]</scope>
    <source>
        <strain evidence="7 8">JCM 16331</strain>
    </source>
</reference>
<dbReference type="Proteomes" id="UP000608850">
    <property type="component" value="Unassembled WGS sequence"/>
</dbReference>
<evidence type="ECO:0000256" key="4">
    <source>
        <dbReference type="ARBA" id="ARBA00022989"/>
    </source>
</evidence>
<feature type="transmembrane region" description="Helical" evidence="6">
    <location>
        <begin position="43"/>
        <end position="76"/>
    </location>
</feature>
<keyword evidence="3 6" id="KW-0812">Transmembrane</keyword>
<dbReference type="PANTHER" id="PTHR30482:SF17">
    <property type="entry name" value="ABC TRANSPORTER ATP-BINDING PROTEIN"/>
    <property type="match status" value="1"/>
</dbReference>
<keyword evidence="2" id="KW-1003">Cell membrane</keyword>
<evidence type="ECO:0000313" key="8">
    <source>
        <dbReference type="Proteomes" id="UP000608850"/>
    </source>
</evidence>
<dbReference type="PANTHER" id="PTHR30482">
    <property type="entry name" value="HIGH-AFFINITY BRANCHED-CHAIN AMINO ACID TRANSPORT SYSTEM PERMEASE"/>
    <property type="match status" value="1"/>
</dbReference>
<evidence type="ECO:0000256" key="3">
    <source>
        <dbReference type="ARBA" id="ARBA00022692"/>
    </source>
</evidence>
<feature type="transmembrane region" description="Helical" evidence="6">
    <location>
        <begin position="291"/>
        <end position="314"/>
    </location>
</feature>
<evidence type="ECO:0000313" key="7">
    <source>
        <dbReference type="EMBL" id="GGN10640.1"/>
    </source>
</evidence>
<feature type="transmembrane region" description="Helical" evidence="6">
    <location>
        <begin position="116"/>
        <end position="135"/>
    </location>
</feature>
<feature type="transmembrane region" description="Helical" evidence="6">
    <location>
        <begin position="254"/>
        <end position="279"/>
    </location>
</feature>
<accession>A0A830G9L9</accession>
<organism evidence="7 8">
    <name type="scientific">Halarchaeum nitratireducens</name>
    <dbReference type="NCBI Taxonomy" id="489913"/>
    <lineage>
        <taxon>Archaea</taxon>
        <taxon>Methanobacteriati</taxon>
        <taxon>Methanobacteriota</taxon>
        <taxon>Stenosarchaea group</taxon>
        <taxon>Halobacteria</taxon>
        <taxon>Halobacteriales</taxon>
        <taxon>Halobacteriaceae</taxon>
    </lineage>
</organism>
<dbReference type="EMBL" id="BMOQ01000002">
    <property type="protein sequence ID" value="GGN10640.1"/>
    <property type="molecule type" value="Genomic_DNA"/>
</dbReference>
<evidence type="ECO:0000256" key="6">
    <source>
        <dbReference type="SAM" id="Phobius"/>
    </source>
</evidence>
<feature type="transmembrane region" description="Helical" evidence="6">
    <location>
        <begin position="167"/>
        <end position="187"/>
    </location>
</feature>